<dbReference type="AlphaFoldDB" id="A0A8J9VME9"/>
<dbReference type="PROSITE" id="PS50053">
    <property type="entry name" value="UBIQUITIN_2"/>
    <property type="match status" value="6"/>
</dbReference>
<dbReference type="GO" id="GO:0010623">
    <property type="term" value="P:programmed cell death involved in cell development"/>
    <property type="evidence" value="ECO:0007669"/>
    <property type="project" value="UniProtKB-ARBA"/>
</dbReference>
<feature type="domain" description="Ubiquitin-like" evidence="8">
    <location>
        <begin position="423"/>
        <end position="498"/>
    </location>
</feature>
<keyword evidence="7" id="KW-0539">Nucleus</keyword>
<evidence type="ECO:0000256" key="2">
    <source>
        <dbReference type="ARBA" id="ARBA00004496"/>
    </source>
</evidence>
<dbReference type="InterPro" id="IPR000626">
    <property type="entry name" value="Ubiquitin-like_dom"/>
</dbReference>
<dbReference type="FunFam" id="3.10.20.90:FF:000001">
    <property type="entry name" value="Probable polyubiquitin"/>
    <property type="match status" value="1"/>
</dbReference>
<dbReference type="InterPro" id="IPR019954">
    <property type="entry name" value="Ubiquitin_CS"/>
</dbReference>
<dbReference type="Proteomes" id="UP000838878">
    <property type="component" value="Chromosome 5"/>
</dbReference>
<dbReference type="InterPro" id="IPR029071">
    <property type="entry name" value="Ubiquitin-like_domsf"/>
</dbReference>
<evidence type="ECO:0000256" key="3">
    <source>
        <dbReference type="ARBA" id="ARBA00008430"/>
    </source>
</evidence>
<evidence type="ECO:0000256" key="6">
    <source>
        <dbReference type="ARBA" id="ARBA00022843"/>
    </source>
</evidence>
<dbReference type="PRINTS" id="PR00348">
    <property type="entry name" value="UBIQUITIN"/>
</dbReference>
<evidence type="ECO:0000313" key="9">
    <source>
        <dbReference type="EMBL" id="CAH0724943.1"/>
    </source>
</evidence>
<evidence type="ECO:0000256" key="4">
    <source>
        <dbReference type="ARBA" id="ARBA00022490"/>
    </source>
</evidence>
<dbReference type="PROSITE" id="PS00299">
    <property type="entry name" value="UBIQUITIN_1"/>
    <property type="match status" value="6"/>
</dbReference>
<dbReference type="InterPro" id="IPR019956">
    <property type="entry name" value="Ubiquitin_dom"/>
</dbReference>
<dbReference type="OrthoDB" id="428577at2759"/>
<evidence type="ECO:0000259" key="8">
    <source>
        <dbReference type="PROSITE" id="PS50053"/>
    </source>
</evidence>
<comment type="similarity">
    <text evidence="3">Belongs to the ubiquitin family.</text>
</comment>
<feature type="domain" description="Ubiquitin-like" evidence="8">
    <location>
        <begin position="229"/>
        <end position="304"/>
    </location>
</feature>
<protein>
    <recommendedName>
        <fullName evidence="8">Ubiquitin-like domain-containing protein</fullName>
    </recommendedName>
</protein>
<dbReference type="EMBL" id="OV170225">
    <property type="protein sequence ID" value="CAH0724943.1"/>
    <property type="molecule type" value="Genomic_DNA"/>
</dbReference>
<evidence type="ECO:0000256" key="7">
    <source>
        <dbReference type="ARBA" id="ARBA00023242"/>
    </source>
</evidence>
<keyword evidence="5" id="KW-1017">Isopeptide bond</keyword>
<comment type="subcellular location">
    <subcellularLocation>
        <location evidence="2">Cytoplasm</location>
    </subcellularLocation>
    <subcellularLocation>
        <location evidence="1">Nucleus</location>
    </subcellularLocation>
</comment>
<dbReference type="FunFam" id="3.10.20.90:FF:000158">
    <property type="entry name" value="Polyubiquitin 5"/>
    <property type="match status" value="5"/>
</dbReference>
<dbReference type="GO" id="GO:0005737">
    <property type="term" value="C:cytoplasm"/>
    <property type="evidence" value="ECO:0007669"/>
    <property type="project" value="UniProtKB-SubCell"/>
</dbReference>
<gene>
    <name evidence="9" type="ORF">BINO364_LOCUS10584</name>
</gene>
<dbReference type="CDD" id="cd01803">
    <property type="entry name" value="Ubl_ubiquitin"/>
    <property type="match status" value="6"/>
</dbReference>
<dbReference type="SUPFAM" id="SSF54236">
    <property type="entry name" value="Ubiquitin-like"/>
    <property type="match status" value="6"/>
</dbReference>
<evidence type="ECO:0000313" key="10">
    <source>
        <dbReference type="Proteomes" id="UP000838878"/>
    </source>
</evidence>
<proteinExistence type="inferred from homology"/>
<dbReference type="InterPro" id="IPR050158">
    <property type="entry name" value="Ubiquitin_ubiquitin-like"/>
</dbReference>
<reference evidence="9" key="1">
    <citation type="submission" date="2021-12" db="EMBL/GenBank/DDBJ databases">
        <authorList>
            <person name="Martin H S."/>
        </authorList>
    </citation>
    <scope>NUCLEOTIDE SEQUENCE</scope>
</reference>
<dbReference type="Pfam" id="PF00240">
    <property type="entry name" value="ubiquitin"/>
    <property type="match status" value="6"/>
</dbReference>
<feature type="domain" description="Ubiquitin-like" evidence="8">
    <location>
        <begin position="77"/>
        <end position="152"/>
    </location>
</feature>
<sequence length="499" mass="55977">MQIFVKTLTGKTITLEVEPSDTIENVKAKIQDKEGIPPDQQRLIFAGKQLEDGRTLSDYNIQKESTLHLVLRLRGGMQIFVKTLTGKTITLEVEASDTIENVKAKIQDKEGIPPDQQRLIFAGKQLEDGRTLSDYNIQKESTLHLVLRLRGGMQIFVKTLTGKTITLEVEASDTIENVKAKIQDKEGIPPDQQRLIFAGKQLEDGRTLSDYNIQKESTLHLVLRLRGGMQIFVKTLTGKTITLEVEPSDTIENVKAKIQDKEGIPPDQQRLIFAGKQLEDGRTLSDYNIQKESTLHLVLRLRGGMQIFVKTLTGKTITLEVEASDTIENVKAKIQDKEGIPPDQQRLIFAGKQLEDGRTLSDYNIQKESTLHLVLTVSEVVCRFLPAETIFAGKQLEDGRTLSDYNHFRKSPPCTWAPSQGGMQIFVKTLRGKTITLEVEASDTIENVKAKIQDKEGIPPDQQRLIFAGKQLEDGRTLSDYNIQKESTLHLVLRLRGGS</sequence>
<keyword evidence="4" id="KW-0963">Cytoplasm</keyword>
<dbReference type="GO" id="GO:0005634">
    <property type="term" value="C:nucleus"/>
    <property type="evidence" value="ECO:0007669"/>
    <property type="project" value="UniProtKB-SubCell"/>
</dbReference>
<organism evidence="9 10">
    <name type="scientific">Brenthis ino</name>
    <name type="common">lesser marbled fritillary</name>
    <dbReference type="NCBI Taxonomy" id="405034"/>
    <lineage>
        <taxon>Eukaryota</taxon>
        <taxon>Metazoa</taxon>
        <taxon>Ecdysozoa</taxon>
        <taxon>Arthropoda</taxon>
        <taxon>Hexapoda</taxon>
        <taxon>Insecta</taxon>
        <taxon>Pterygota</taxon>
        <taxon>Neoptera</taxon>
        <taxon>Endopterygota</taxon>
        <taxon>Lepidoptera</taxon>
        <taxon>Glossata</taxon>
        <taxon>Ditrysia</taxon>
        <taxon>Papilionoidea</taxon>
        <taxon>Nymphalidae</taxon>
        <taxon>Heliconiinae</taxon>
        <taxon>Argynnini</taxon>
        <taxon>Brenthis</taxon>
    </lineage>
</organism>
<dbReference type="Gene3D" id="3.10.20.90">
    <property type="entry name" value="Phosphatidylinositol 3-kinase Catalytic Subunit, Chain A, domain 1"/>
    <property type="match status" value="7"/>
</dbReference>
<feature type="domain" description="Ubiquitin-like" evidence="8">
    <location>
        <begin position="153"/>
        <end position="228"/>
    </location>
</feature>
<feature type="domain" description="Ubiquitin-like" evidence="8">
    <location>
        <begin position="1"/>
        <end position="76"/>
    </location>
</feature>
<keyword evidence="6" id="KW-0832">Ubl conjugation</keyword>
<keyword evidence="10" id="KW-1185">Reference proteome</keyword>
<feature type="domain" description="Ubiquitin-like" evidence="8">
    <location>
        <begin position="305"/>
        <end position="376"/>
    </location>
</feature>
<accession>A0A8J9VME9</accession>
<dbReference type="PANTHER" id="PTHR10666">
    <property type="entry name" value="UBIQUITIN"/>
    <property type="match status" value="1"/>
</dbReference>
<feature type="non-terminal residue" evidence="9">
    <location>
        <position position="499"/>
    </location>
</feature>
<evidence type="ECO:0000256" key="1">
    <source>
        <dbReference type="ARBA" id="ARBA00004123"/>
    </source>
</evidence>
<evidence type="ECO:0000256" key="5">
    <source>
        <dbReference type="ARBA" id="ARBA00022499"/>
    </source>
</evidence>
<name>A0A8J9VME9_9NEOP</name>
<dbReference type="SMART" id="SM00213">
    <property type="entry name" value="UBQ"/>
    <property type="match status" value="6"/>
</dbReference>